<sequence>KDRKWVFFSQSGPQSITAQGNLRLNHYPLIRNATVQGLGVARLPRYVAMPEIHAGRLETALEEYRSPLRPIYLVYAYQGNLPVKNRLMIDFIRNWFTDRPDLLETNGPNSV</sequence>
<dbReference type="InterPro" id="IPR058163">
    <property type="entry name" value="LysR-type_TF_proteobact-type"/>
</dbReference>
<evidence type="ECO:0000256" key="1">
    <source>
        <dbReference type="ARBA" id="ARBA00009437"/>
    </source>
</evidence>
<evidence type="ECO:0000313" key="5">
    <source>
        <dbReference type="Proteomes" id="UP000264179"/>
    </source>
</evidence>
<proteinExistence type="inferred from homology"/>
<evidence type="ECO:0000259" key="2">
    <source>
        <dbReference type="Pfam" id="PF03466"/>
    </source>
</evidence>
<dbReference type="EMBL" id="DOOG01000098">
    <property type="protein sequence ID" value="HBU98575.1"/>
    <property type="molecule type" value="Genomic_DNA"/>
</dbReference>
<dbReference type="RefSeq" id="WP_276653456.1">
    <property type="nucleotide sequence ID" value="NZ_DOOG01000098.1"/>
</dbReference>
<evidence type="ECO:0000313" key="6">
    <source>
        <dbReference type="Proteomes" id="UP000264753"/>
    </source>
</evidence>
<dbReference type="GO" id="GO:0003700">
    <property type="term" value="F:DNA-binding transcription factor activity"/>
    <property type="evidence" value="ECO:0007669"/>
    <property type="project" value="TreeGrafter"/>
</dbReference>
<dbReference type="Gene3D" id="3.40.190.290">
    <property type="match status" value="1"/>
</dbReference>
<comment type="similarity">
    <text evidence="1">Belongs to the LysR transcriptional regulatory family.</text>
</comment>
<dbReference type="GO" id="GO:0043565">
    <property type="term" value="F:sequence-specific DNA binding"/>
    <property type="evidence" value="ECO:0007669"/>
    <property type="project" value="TreeGrafter"/>
</dbReference>
<dbReference type="SUPFAM" id="SSF53850">
    <property type="entry name" value="Periplasmic binding protein-like II"/>
    <property type="match status" value="1"/>
</dbReference>
<comment type="caution">
    <text evidence="3">The sequence shown here is derived from an EMBL/GenBank/DDBJ whole genome shotgun (WGS) entry which is preliminary data.</text>
</comment>
<evidence type="ECO:0000313" key="3">
    <source>
        <dbReference type="EMBL" id="HBU98575.1"/>
    </source>
</evidence>
<protein>
    <recommendedName>
        <fullName evidence="2">LysR substrate-binding domain-containing protein</fullName>
    </recommendedName>
</protein>
<dbReference type="Pfam" id="PF03466">
    <property type="entry name" value="LysR_substrate"/>
    <property type="match status" value="1"/>
</dbReference>
<accession>A0A358HTQ9</accession>
<dbReference type="Proteomes" id="UP000264753">
    <property type="component" value="Unassembled WGS sequence"/>
</dbReference>
<reference evidence="5 6" key="1">
    <citation type="journal article" date="2018" name="Nat. Biotechnol.">
        <title>A standardized bacterial taxonomy based on genome phylogeny substantially revises the tree of life.</title>
        <authorList>
            <person name="Parks D.H."/>
            <person name="Chuvochina M."/>
            <person name="Waite D.W."/>
            <person name="Rinke C."/>
            <person name="Skarshewski A."/>
            <person name="Chaumeil P.A."/>
            <person name="Hugenholtz P."/>
        </authorList>
    </citation>
    <scope>NUCLEOTIDE SEQUENCE [LARGE SCALE GENOMIC DNA]</scope>
    <source>
        <strain evidence="3">UBA8707</strain>
        <strain evidence="4">UBA9881</strain>
    </source>
</reference>
<evidence type="ECO:0000313" key="4">
    <source>
        <dbReference type="EMBL" id="HCW69151.1"/>
    </source>
</evidence>
<name>A0A358HTQ9_9PROT</name>
<organism evidence="3 6">
    <name type="scientific">Thalassospira lucentensis</name>
    <dbReference type="NCBI Taxonomy" id="168935"/>
    <lineage>
        <taxon>Bacteria</taxon>
        <taxon>Pseudomonadati</taxon>
        <taxon>Pseudomonadota</taxon>
        <taxon>Alphaproteobacteria</taxon>
        <taxon>Rhodospirillales</taxon>
        <taxon>Thalassospiraceae</taxon>
        <taxon>Thalassospira</taxon>
    </lineage>
</organism>
<feature type="non-terminal residue" evidence="3">
    <location>
        <position position="1"/>
    </location>
</feature>
<gene>
    <name evidence="3" type="ORF">DEF21_11815</name>
    <name evidence="4" type="ORF">DHR80_18500</name>
</gene>
<feature type="domain" description="LysR substrate-binding" evidence="2">
    <location>
        <begin position="12"/>
        <end position="96"/>
    </location>
</feature>
<dbReference type="Proteomes" id="UP000264179">
    <property type="component" value="Unassembled WGS sequence"/>
</dbReference>
<dbReference type="GO" id="GO:0006351">
    <property type="term" value="P:DNA-templated transcription"/>
    <property type="evidence" value="ECO:0007669"/>
    <property type="project" value="TreeGrafter"/>
</dbReference>
<dbReference type="PANTHER" id="PTHR30537">
    <property type="entry name" value="HTH-TYPE TRANSCRIPTIONAL REGULATOR"/>
    <property type="match status" value="1"/>
</dbReference>
<dbReference type="PANTHER" id="PTHR30537:SF10">
    <property type="entry name" value="TRANSCRIPTIONAL REGULATOR-RELATED"/>
    <property type="match status" value="1"/>
</dbReference>
<dbReference type="AlphaFoldDB" id="A0A358HTQ9"/>
<dbReference type="EMBL" id="DPOP01000143">
    <property type="protein sequence ID" value="HCW69151.1"/>
    <property type="molecule type" value="Genomic_DNA"/>
</dbReference>
<dbReference type="InterPro" id="IPR005119">
    <property type="entry name" value="LysR_subst-bd"/>
</dbReference>